<feature type="compositionally biased region" description="Basic residues" evidence="1">
    <location>
        <begin position="104"/>
        <end position="119"/>
    </location>
</feature>
<evidence type="ECO:0000313" key="3">
    <source>
        <dbReference type="Proteomes" id="UP000494106"/>
    </source>
</evidence>
<dbReference type="Proteomes" id="UP000494106">
    <property type="component" value="Unassembled WGS sequence"/>
</dbReference>
<dbReference type="EMBL" id="CADEBC010000205">
    <property type="protein sequence ID" value="CAB3225087.1"/>
    <property type="molecule type" value="Genomic_DNA"/>
</dbReference>
<organism evidence="2 3">
    <name type="scientific">Arctia plantaginis</name>
    <name type="common">Wood tiger moth</name>
    <name type="synonym">Phalaena plantaginis</name>
    <dbReference type="NCBI Taxonomy" id="874455"/>
    <lineage>
        <taxon>Eukaryota</taxon>
        <taxon>Metazoa</taxon>
        <taxon>Ecdysozoa</taxon>
        <taxon>Arthropoda</taxon>
        <taxon>Hexapoda</taxon>
        <taxon>Insecta</taxon>
        <taxon>Pterygota</taxon>
        <taxon>Neoptera</taxon>
        <taxon>Endopterygota</taxon>
        <taxon>Lepidoptera</taxon>
        <taxon>Glossata</taxon>
        <taxon>Ditrysia</taxon>
        <taxon>Noctuoidea</taxon>
        <taxon>Erebidae</taxon>
        <taxon>Arctiinae</taxon>
        <taxon>Arctia</taxon>
    </lineage>
</organism>
<proteinExistence type="predicted"/>
<comment type="caution">
    <text evidence="2">The sequence shown here is derived from an EMBL/GenBank/DDBJ whole genome shotgun (WGS) entry which is preliminary data.</text>
</comment>
<keyword evidence="3" id="KW-1185">Reference proteome</keyword>
<name>A0A8S0YZ19_ARCPL</name>
<feature type="region of interest" description="Disordered" evidence="1">
    <location>
        <begin position="69"/>
        <end position="127"/>
    </location>
</feature>
<protein>
    <submittedName>
        <fullName evidence="2">Uncharacterized protein</fullName>
    </submittedName>
</protein>
<sequence>MQMYVGRLCVNALTHTGRRESPPRNPGPSPHRAAGFRQRWFYACECTHAALSLEARHWLLKRVAGSGLREGESFQTGDHGEAPSVSDGRADLCTPPIGNEKHRTATHAKRMHHTARKPSRTTIQQVS</sequence>
<accession>A0A8S0YZ19</accession>
<dbReference type="AlphaFoldDB" id="A0A8S0YZ19"/>
<evidence type="ECO:0000313" key="2">
    <source>
        <dbReference type="EMBL" id="CAB3225087.1"/>
    </source>
</evidence>
<reference evidence="2 3" key="1">
    <citation type="submission" date="2020-04" db="EMBL/GenBank/DDBJ databases">
        <authorList>
            <person name="Wallbank WR R."/>
            <person name="Pardo Diaz C."/>
            <person name="Kozak K."/>
            <person name="Martin S."/>
            <person name="Jiggins C."/>
            <person name="Moest M."/>
            <person name="Warren A I."/>
            <person name="Byers J.R.P. K."/>
            <person name="Montejo-Kovacevich G."/>
            <person name="Yen C E."/>
        </authorList>
    </citation>
    <scope>NUCLEOTIDE SEQUENCE [LARGE SCALE GENOMIC DNA]</scope>
</reference>
<gene>
    <name evidence="2" type="ORF">APLA_LOCUS2329</name>
</gene>
<dbReference type="OrthoDB" id="7340190at2759"/>
<evidence type="ECO:0000256" key="1">
    <source>
        <dbReference type="SAM" id="MobiDB-lite"/>
    </source>
</evidence>